<evidence type="ECO:0000256" key="5">
    <source>
        <dbReference type="SAM" id="Phobius"/>
    </source>
</evidence>
<feature type="transmembrane region" description="Helical" evidence="5">
    <location>
        <begin position="186"/>
        <end position="207"/>
    </location>
</feature>
<evidence type="ECO:0000259" key="6">
    <source>
        <dbReference type="PROSITE" id="PS50111"/>
    </source>
</evidence>
<dbReference type="PROSITE" id="PS50111">
    <property type="entry name" value="CHEMOTAXIS_TRANSDUC_2"/>
    <property type="match status" value="1"/>
</dbReference>
<feature type="domain" description="Methyl-accepting transducer" evidence="6">
    <location>
        <begin position="265"/>
        <end position="501"/>
    </location>
</feature>
<dbReference type="Pfam" id="PF00672">
    <property type="entry name" value="HAMP"/>
    <property type="match status" value="1"/>
</dbReference>
<dbReference type="GO" id="GO:0016020">
    <property type="term" value="C:membrane"/>
    <property type="evidence" value="ECO:0007669"/>
    <property type="project" value="UniProtKB-SubCell"/>
</dbReference>
<dbReference type="GO" id="GO:0006935">
    <property type="term" value="P:chemotaxis"/>
    <property type="evidence" value="ECO:0007669"/>
    <property type="project" value="InterPro"/>
</dbReference>
<feature type="domain" description="HAMP" evidence="7">
    <location>
        <begin position="207"/>
        <end position="260"/>
    </location>
</feature>
<keyword evidence="8" id="KW-0808">Transferase</keyword>
<dbReference type="AlphaFoldDB" id="A0A1A8Y2H6"/>
<evidence type="ECO:0000256" key="1">
    <source>
        <dbReference type="ARBA" id="ARBA00004370"/>
    </source>
</evidence>
<dbReference type="InterPro" id="IPR004090">
    <property type="entry name" value="Chemotax_Me-accpt_rcpt"/>
</dbReference>
<dbReference type="Proteomes" id="UP000199600">
    <property type="component" value="Unassembled WGS sequence"/>
</dbReference>
<dbReference type="FunFam" id="1.10.287.950:FF:000001">
    <property type="entry name" value="Methyl-accepting chemotaxis sensory transducer"/>
    <property type="match status" value="1"/>
</dbReference>
<dbReference type="Gene3D" id="1.10.287.950">
    <property type="entry name" value="Methyl-accepting chemotaxis protein"/>
    <property type="match status" value="1"/>
</dbReference>
<keyword evidence="5" id="KW-0472">Membrane</keyword>
<evidence type="ECO:0000313" key="9">
    <source>
        <dbReference type="Proteomes" id="UP000199600"/>
    </source>
</evidence>
<dbReference type="InterPro" id="IPR003660">
    <property type="entry name" value="HAMP_dom"/>
</dbReference>
<dbReference type="GO" id="GO:0016301">
    <property type="term" value="F:kinase activity"/>
    <property type="evidence" value="ECO:0007669"/>
    <property type="project" value="UniProtKB-KW"/>
</dbReference>
<evidence type="ECO:0000256" key="4">
    <source>
        <dbReference type="PROSITE-ProRule" id="PRU00284"/>
    </source>
</evidence>
<keyword evidence="5" id="KW-0812">Transmembrane</keyword>
<dbReference type="InterPro" id="IPR004089">
    <property type="entry name" value="MCPsignal_dom"/>
</dbReference>
<evidence type="ECO:0000256" key="2">
    <source>
        <dbReference type="ARBA" id="ARBA00023224"/>
    </source>
</evidence>
<reference evidence="8 9" key="1">
    <citation type="submission" date="2016-06" db="EMBL/GenBank/DDBJ databases">
        <authorList>
            <person name="Kjaerup R.B."/>
            <person name="Dalgaard T.S."/>
            <person name="Juul-Madsen H.R."/>
        </authorList>
    </citation>
    <scope>NUCLEOTIDE SEQUENCE [LARGE SCALE GENOMIC DNA]</scope>
    <source>
        <strain evidence="8">2</strain>
    </source>
</reference>
<dbReference type="PRINTS" id="PR00260">
    <property type="entry name" value="CHEMTRNSDUCR"/>
</dbReference>
<sequence length="537" mass="57302">MNIRQRIILLIALTFGAIAAIGGFAILQSRNNAVAVRAVTEGVVPSALAAGDLVASIKDVQLTAISMVSAADDNAAGRAAEILKQLQAQIAQSVDLQSQAADSDAQRGLIAQTQESLKNYFKSIDDTTRFKLAGQKEMAEAFLFANVAEYQTELSGIVETLRIEKNRSKDAAILSLNDKLGQVVRGISLVTLVAVLVLGSVGSFLYLRITRPLKQMQDAIETIRTNLDLTHRIPVAGNSEIDRVAASVNSLFEEFQSVVKGVQEAGNAVSMTSDQILQTVVHLLTSIEIQNEATSAMAASVQEMAVSVAHVSDSSAVAQGIAQGSLEKSKDGAETIERTVIQMVVMAEEVNLTSQAMKELGRRSIEIGGITGTIKKIAELTNLLALNAAIEAARAGEHGLGFAVVADEVRKLAERTARATREIEAVIGAVQNETKSAVDDMHQMASRVVANAGEARHAGESIMQIRNESKHVVEVSSEIATALKEQSSATELFAIQIEKIASMSEKNTAVTGEVKEVSGDVKRLSSELYRLVARFQV</sequence>
<comment type="similarity">
    <text evidence="3">Belongs to the methyl-accepting chemotaxis (MCP) protein family.</text>
</comment>
<dbReference type="PANTHER" id="PTHR32089">
    <property type="entry name" value="METHYL-ACCEPTING CHEMOTAXIS PROTEIN MCPB"/>
    <property type="match status" value="1"/>
</dbReference>
<evidence type="ECO:0000256" key="3">
    <source>
        <dbReference type="ARBA" id="ARBA00029447"/>
    </source>
</evidence>
<accession>A0A1A8Y2H6</accession>
<gene>
    <name evidence="8" type="ORF">PROAA_930029</name>
</gene>
<dbReference type="CDD" id="cd06225">
    <property type="entry name" value="HAMP"/>
    <property type="match status" value="1"/>
</dbReference>
<comment type="subcellular location">
    <subcellularLocation>
        <location evidence="1">Membrane</location>
    </subcellularLocation>
</comment>
<name>A0A1A8Y2H6_9RHOO</name>
<keyword evidence="8" id="KW-0418">Kinase</keyword>
<dbReference type="RefSeq" id="WP_186412737.1">
    <property type="nucleotide sequence ID" value="NZ_FLQY01000399.1"/>
</dbReference>
<dbReference type="EMBL" id="FLQY01000399">
    <property type="protein sequence ID" value="SBT11202.1"/>
    <property type="molecule type" value="Genomic_DNA"/>
</dbReference>
<evidence type="ECO:0000259" key="7">
    <source>
        <dbReference type="PROSITE" id="PS50885"/>
    </source>
</evidence>
<dbReference type="PROSITE" id="PS50885">
    <property type="entry name" value="HAMP"/>
    <property type="match status" value="1"/>
</dbReference>
<dbReference type="GO" id="GO:0004888">
    <property type="term" value="F:transmembrane signaling receptor activity"/>
    <property type="evidence" value="ECO:0007669"/>
    <property type="project" value="InterPro"/>
</dbReference>
<dbReference type="SUPFAM" id="SSF58104">
    <property type="entry name" value="Methyl-accepting chemotaxis protein (MCP) signaling domain"/>
    <property type="match status" value="1"/>
</dbReference>
<protein>
    <submittedName>
        <fullName evidence="8">Putative CheA signal transduction histidine kinase</fullName>
    </submittedName>
</protein>
<proteinExistence type="inferred from homology"/>
<keyword evidence="5" id="KW-1133">Transmembrane helix</keyword>
<organism evidence="8 9">
    <name type="scientific">Candidatus Propionivibrio aalborgensis</name>
    <dbReference type="NCBI Taxonomy" id="1860101"/>
    <lineage>
        <taxon>Bacteria</taxon>
        <taxon>Pseudomonadati</taxon>
        <taxon>Pseudomonadota</taxon>
        <taxon>Betaproteobacteria</taxon>
        <taxon>Rhodocyclales</taxon>
        <taxon>Rhodocyclaceae</taxon>
        <taxon>Propionivibrio</taxon>
    </lineage>
</organism>
<dbReference type="GO" id="GO:0007165">
    <property type="term" value="P:signal transduction"/>
    <property type="evidence" value="ECO:0007669"/>
    <property type="project" value="UniProtKB-KW"/>
</dbReference>
<keyword evidence="2 4" id="KW-0807">Transducer</keyword>
<dbReference type="PANTHER" id="PTHR32089:SF112">
    <property type="entry name" value="LYSOZYME-LIKE PROTEIN-RELATED"/>
    <property type="match status" value="1"/>
</dbReference>
<evidence type="ECO:0000313" key="8">
    <source>
        <dbReference type="EMBL" id="SBT11202.1"/>
    </source>
</evidence>
<dbReference type="Pfam" id="PF00015">
    <property type="entry name" value="MCPsignal"/>
    <property type="match status" value="1"/>
</dbReference>
<keyword evidence="9" id="KW-1185">Reference proteome</keyword>
<dbReference type="SMART" id="SM00283">
    <property type="entry name" value="MA"/>
    <property type="match status" value="1"/>
</dbReference>
<feature type="transmembrane region" description="Helical" evidence="5">
    <location>
        <begin position="7"/>
        <end position="27"/>
    </location>
</feature>
<dbReference type="SMART" id="SM00304">
    <property type="entry name" value="HAMP"/>
    <property type="match status" value="1"/>
</dbReference>